<protein>
    <submittedName>
        <fullName evidence="3">Uncharacterized protein</fullName>
    </submittedName>
</protein>
<evidence type="ECO:0000256" key="2">
    <source>
        <dbReference type="SAM" id="Phobius"/>
    </source>
</evidence>
<dbReference type="EMBL" id="JAXLQG010000005">
    <property type="protein sequence ID" value="KAK5539811.1"/>
    <property type="molecule type" value="Genomic_DNA"/>
</dbReference>
<evidence type="ECO:0000256" key="1">
    <source>
        <dbReference type="SAM" id="MobiDB-lite"/>
    </source>
</evidence>
<sequence length="225" mass="22678">MASISTLEEHVPITPGSPAPVQIFVSTSSNAYLCGYLEQNAGNAVFSCNVTGTDTYCCDPGCSCASGSGDEILSFSGTPYTLTAIDIATTYPNPSATTSSSVVTTSSSSETSVATSSPVSASTASTASSASGSVSSNSQGSSNSTAIGAGVGVGVGVAVLLVGAAGLFLYYRRKRNVHQPHPTGQDQHSSSVAKEPDHTELAGAAKYPSELALTSKRIPQELPVQ</sequence>
<evidence type="ECO:0000313" key="4">
    <source>
        <dbReference type="Proteomes" id="UP001345827"/>
    </source>
</evidence>
<feature type="transmembrane region" description="Helical" evidence="2">
    <location>
        <begin position="146"/>
        <end position="171"/>
    </location>
</feature>
<keyword evidence="2" id="KW-1133">Transmembrane helix</keyword>
<dbReference type="Proteomes" id="UP001345827">
    <property type="component" value="Unassembled WGS sequence"/>
</dbReference>
<feature type="region of interest" description="Disordered" evidence="1">
    <location>
        <begin position="95"/>
        <end position="143"/>
    </location>
</feature>
<keyword evidence="4" id="KW-1185">Reference proteome</keyword>
<proteinExistence type="predicted"/>
<keyword evidence="2" id="KW-0472">Membrane</keyword>
<organism evidence="3 4">
    <name type="scientific">Vermiconidia calcicola</name>
    <dbReference type="NCBI Taxonomy" id="1690605"/>
    <lineage>
        <taxon>Eukaryota</taxon>
        <taxon>Fungi</taxon>
        <taxon>Dikarya</taxon>
        <taxon>Ascomycota</taxon>
        <taxon>Pezizomycotina</taxon>
        <taxon>Dothideomycetes</taxon>
        <taxon>Dothideomycetidae</taxon>
        <taxon>Mycosphaerellales</taxon>
        <taxon>Extremaceae</taxon>
        <taxon>Vermiconidia</taxon>
    </lineage>
</organism>
<feature type="region of interest" description="Disordered" evidence="1">
    <location>
        <begin position="179"/>
        <end position="225"/>
    </location>
</feature>
<name>A0AAV9QC85_9PEZI</name>
<reference evidence="3 4" key="1">
    <citation type="submission" date="2023-06" db="EMBL/GenBank/DDBJ databases">
        <title>Black Yeasts Isolated from many extreme environments.</title>
        <authorList>
            <person name="Coleine C."/>
            <person name="Stajich J.E."/>
            <person name="Selbmann L."/>
        </authorList>
    </citation>
    <scope>NUCLEOTIDE SEQUENCE [LARGE SCALE GENOMIC DNA]</scope>
    <source>
        <strain evidence="3 4">CCFEE 5887</strain>
    </source>
</reference>
<comment type="caution">
    <text evidence="3">The sequence shown here is derived from an EMBL/GenBank/DDBJ whole genome shotgun (WGS) entry which is preliminary data.</text>
</comment>
<evidence type="ECO:0000313" key="3">
    <source>
        <dbReference type="EMBL" id="KAK5539811.1"/>
    </source>
</evidence>
<keyword evidence="2" id="KW-0812">Transmembrane</keyword>
<feature type="compositionally biased region" description="Polar residues" evidence="1">
    <location>
        <begin position="182"/>
        <end position="192"/>
    </location>
</feature>
<gene>
    <name evidence="3" type="ORF">LTR25_003516</name>
</gene>
<dbReference type="AlphaFoldDB" id="A0AAV9QC85"/>
<accession>A0AAV9QC85</accession>